<dbReference type="STRING" id="1134406.ADN00_18875"/>
<protein>
    <submittedName>
        <fullName evidence="1">Uncharacterized protein</fullName>
    </submittedName>
</protein>
<dbReference type="RefSeq" id="WP_075064594.1">
    <property type="nucleotide sequence ID" value="NZ_LGCL01000045.1"/>
</dbReference>
<evidence type="ECO:0000313" key="1">
    <source>
        <dbReference type="EMBL" id="KPL70107.1"/>
    </source>
</evidence>
<accession>A0A0P6WK89</accession>
<name>A0A0P6WK89_9CHLR</name>
<dbReference type="AlphaFoldDB" id="A0A0P6WK89"/>
<gene>
    <name evidence="1" type="ORF">ADN00_18875</name>
</gene>
<keyword evidence="2" id="KW-1185">Reference proteome</keyword>
<organism evidence="1 2">
    <name type="scientific">Ornatilinea apprima</name>
    <dbReference type="NCBI Taxonomy" id="1134406"/>
    <lineage>
        <taxon>Bacteria</taxon>
        <taxon>Bacillati</taxon>
        <taxon>Chloroflexota</taxon>
        <taxon>Anaerolineae</taxon>
        <taxon>Anaerolineales</taxon>
        <taxon>Anaerolineaceae</taxon>
        <taxon>Ornatilinea</taxon>
    </lineage>
</organism>
<dbReference type="EMBL" id="LGCL01000045">
    <property type="protein sequence ID" value="KPL70107.1"/>
    <property type="molecule type" value="Genomic_DNA"/>
</dbReference>
<reference evidence="1 2" key="1">
    <citation type="submission" date="2015-07" db="EMBL/GenBank/DDBJ databases">
        <title>Genome sequence of Ornatilinea apprima DSM 23815.</title>
        <authorList>
            <person name="Hemp J."/>
            <person name="Ward L.M."/>
            <person name="Pace L.A."/>
            <person name="Fischer W.W."/>
        </authorList>
    </citation>
    <scope>NUCLEOTIDE SEQUENCE [LARGE SCALE GENOMIC DNA]</scope>
    <source>
        <strain evidence="1 2">P3M-1</strain>
    </source>
</reference>
<dbReference type="Proteomes" id="UP000050417">
    <property type="component" value="Unassembled WGS sequence"/>
</dbReference>
<evidence type="ECO:0000313" key="2">
    <source>
        <dbReference type="Proteomes" id="UP000050417"/>
    </source>
</evidence>
<proteinExistence type="predicted"/>
<sequence length="80" mass="9409">MAAKSDFEIICDQIDELAEAEEDLASNPDQLSMFMSDWNNIIFWFQDIRERFSQTEEATILQKFAAVKPIAEKLKLTWYE</sequence>
<comment type="caution">
    <text evidence="1">The sequence shown here is derived from an EMBL/GenBank/DDBJ whole genome shotgun (WGS) entry which is preliminary data.</text>
</comment>